<comment type="caution">
    <text evidence="1">The sequence shown here is derived from an EMBL/GenBank/DDBJ whole genome shotgun (WGS) entry which is preliminary data.</text>
</comment>
<reference evidence="1 2" key="1">
    <citation type="submission" date="2013-09" db="EMBL/GenBank/DDBJ databases">
        <title>Corchorus capsularis genome sequencing.</title>
        <authorList>
            <person name="Alam M."/>
            <person name="Haque M.S."/>
            <person name="Islam M.S."/>
            <person name="Emdad E.M."/>
            <person name="Islam M.M."/>
            <person name="Ahmed B."/>
            <person name="Halim A."/>
            <person name="Hossen Q.M.M."/>
            <person name="Hossain M.Z."/>
            <person name="Ahmed R."/>
            <person name="Khan M.M."/>
            <person name="Islam R."/>
            <person name="Rashid M.M."/>
            <person name="Khan S.A."/>
            <person name="Rahman M.S."/>
            <person name="Alam M."/>
        </authorList>
    </citation>
    <scope>NUCLEOTIDE SEQUENCE [LARGE SCALE GENOMIC DNA]</scope>
    <source>
        <strain evidence="2">cv. CVL-1</strain>
        <tissue evidence="1">Whole seedling</tissue>
    </source>
</reference>
<dbReference type="Proteomes" id="UP000188268">
    <property type="component" value="Unassembled WGS sequence"/>
</dbReference>
<feature type="non-terminal residue" evidence="1">
    <location>
        <position position="24"/>
    </location>
</feature>
<protein>
    <submittedName>
        <fullName evidence="1">Uncharacterized protein</fullName>
    </submittedName>
</protein>
<gene>
    <name evidence="1" type="ORF">CCACVL1_10034</name>
</gene>
<evidence type="ECO:0000313" key="1">
    <source>
        <dbReference type="EMBL" id="OMO85690.1"/>
    </source>
</evidence>
<name>A0A1R3IT45_COCAP</name>
<accession>A0A1R3IT45</accession>
<organism evidence="1 2">
    <name type="scientific">Corchorus capsularis</name>
    <name type="common">Jute</name>
    <dbReference type="NCBI Taxonomy" id="210143"/>
    <lineage>
        <taxon>Eukaryota</taxon>
        <taxon>Viridiplantae</taxon>
        <taxon>Streptophyta</taxon>
        <taxon>Embryophyta</taxon>
        <taxon>Tracheophyta</taxon>
        <taxon>Spermatophyta</taxon>
        <taxon>Magnoliopsida</taxon>
        <taxon>eudicotyledons</taxon>
        <taxon>Gunneridae</taxon>
        <taxon>Pentapetalae</taxon>
        <taxon>rosids</taxon>
        <taxon>malvids</taxon>
        <taxon>Malvales</taxon>
        <taxon>Malvaceae</taxon>
        <taxon>Grewioideae</taxon>
        <taxon>Apeibeae</taxon>
        <taxon>Corchorus</taxon>
    </lineage>
</organism>
<keyword evidence="2" id="KW-1185">Reference proteome</keyword>
<sequence>MEFLSSCNSKVTAKVIKFMPSSKQ</sequence>
<proteinExistence type="predicted"/>
<evidence type="ECO:0000313" key="2">
    <source>
        <dbReference type="Proteomes" id="UP000188268"/>
    </source>
</evidence>
<dbReference type="Gramene" id="OMO85690">
    <property type="protein sequence ID" value="OMO85690"/>
    <property type="gene ID" value="CCACVL1_10034"/>
</dbReference>
<dbReference type="AlphaFoldDB" id="A0A1R3IT45"/>
<dbReference type="EMBL" id="AWWV01009569">
    <property type="protein sequence ID" value="OMO85690.1"/>
    <property type="molecule type" value="Genomic_DNA"/>
</dbReference>